<dbReference type="Gene3D" id="3.30.200.20">
    <property type="entry name" value="Phosphorylase Kinase, domain 1"/>
    <property type="match status" value="1"/>
</dbReference>
<feature type="domain" description="Aminoglycoside phosphotransferase" evidence="1">
    <location>
        <begin position="34"/>
        <end position="252"/>
    </location>
</feature>
<dbReference type="InterPro" id="IPR011009">
    <property type="entry name" value="Kinase-like_dom_sf"/>
</dbReference>
<dbReference type="EMBL" id="JAPDFW010000119">
    <property type="protein sequence ID" value="KAJ5068174.1"/>
    <property type="molecule type" value="Genomic_DNA"/>
</dbReference>
<dbReference type="PANTHER" id="PTHR21310:SF15">
    <property type="entry name" value="AMINOGLYCOSIDE PHOSPHOTRANSFERASE DOMAIN-CONTAINING PROTEIN"/>
    <property type="match status" value="1"/>
</dbReference>
<name>A0A9Q0R6X8_ANAIG</name>
<reference evidence="2" key="1">
    <citation type="submission" date="2022-10" db="EMBL/GenBank/DDBJ databases">
        <title>Novel sulphate-reducing endosymbionts in the free-living metamonad Anaeramoeba.</title>
        <authorList>
            <person name="Jerlstrom-Hultqvist J."/>
            <person name="Cepicka I."/>
            <person name="Gallot-Lavallee L."/>
            <person name="Salas-Leiva D."/>
            <person name="Curtis B.A."/>
            <person name="Zahonova K."/>
            <person name="Pipaliya S."/>
            <person name="Dacks J."/>
            <person name="Roger A.J."/>
        </authorList>
    </citation>
    <scope>NUCLEOTIDE SEQUENCE</scope>
    <source>
        <strain evidence="2">BMAN</strain>
    </source>
</reference>
<dbReference type="SUPFAM" id="SSF56112">
    <property type="entry name" value="Protein kinase-like (PK-like)"/>
    <property type="match status" value="1"/>
</dbReference>
<protein>
    <submittedName>
        <fullName evidence="2">Aminoglycoside phosphotransferase-related-related</fullName>
    </submittedName>
</protein>
<evidence type="ECO:0000313" key="3">
    <source>
        <dbReference type="Proteomes" id="UP001149090"/>
    </source>
</evidence>
<proteinExistence type="predicted"/>
<organism evidence="2 3">
    <name type="scientific">Anaeramoeba ignava</name>
    <name type="common">Anaerobic marine amoeba</name>
    <dbReference type="NCBI Taxonomy" id="1746090"/>
    <lineage>
        <taxon>Eukaryota</taxon>
        <taxon>Metamonada</taxon>
        <taxon>Anaeramoebidae</taxon>
        <taxon>Anaeramoeba</taxon>
    </lineage>
</organism>
<dbReference type="PANTHER" id="PTHR21310">
    <property type="entry name" value="AMINOGLYCOSIDE PHOSPHOTRANSFERASE-RELATED-RELATED"/>
    <property type="match status" value="1"/>
</dbReference>
<evidence type="ECO:0000259" key="1">
    <source>
        <dbReference type="Pfam" id="PF01636"/>
    </source>
</evidence>
<accession>A0A9Q0R6X8</accession>
<evidence type="ECO:0000313" key="2">
    <source>
        <dbReference type="EMBL" id="KAJ5068174.1"/>
    </source>
</evidence>
<keyword evidence="3" id="KW-1185">Reference proteome</keyword>
<dbReference type="Proteomes" id="UP001149090">
    <property type="component" value="Unassembled WGS sequence"/>
</dbReference>
<gene>
    <name evidence="2" type="ORF">M0811_12510</name>
</gene>
<dbReference type="InterPro" id="IPR051678">
    <property type="entry name" value="AGP_Transferase"/>
</dbReference>
<dbReference type="AlphaFoldDB" id="A0A9Q0R6X8"/>
<dbReference type="OrthoDB" id="10003767at2759"/>
<dbReference type="Pfam" id="PF01636">
    <property type="entry name" value="APH"/>
    <property type="match status" value="1"/>
</dbReference>
<dbReference type="OMA" id="WFRNDET"/>
<sequence>MSGRPKVSISIKEVEKLLLEEKLIDSSVKCTELIRFNTGVLNFVYLIKTSCEKEFVLRIRTPGKIWKRIKTENEVAIHKFLNEKSTITIPKILAFSSDPNSAFGFEYMILEKKEGVLLESIWKSLTKEQKKTVLIQIVDFLVELRKFTFDQIGSFQLDRNGNLNLTKVIDLGKGPFNTYQDYLRARIEVGKHFILEEQKLAHFIPYLEKFAEEILPKVEYKDQFVFTHADLTVDNILIDPKNIQITAFLDWEWSGSCIEDDDLRSHLITKQILPDSELSDFFFAELIQKGIQKPKGFEEREKIFELIDFLIIFQEYKLWFERNPEEEEKFIQNKILEFEKFAEEMKMK</sequence>
<dbReference type="InterPro" id="IPR002575">
    <property type="entry name" value="Aminoglycoside_PTrfase"/>
</dbReference>
<dbReference type="Gene3D" id="3.90.1200.10">
    <property type="match status" value="1"/>
</dbReference>
<comment type="caution">
    <text evidence="2">The sequence shown here is derived from an EMBL/GenBank/DDBJ whole genome shotgun (WGS) entry which is preliminary data.</text>
</comment>